<reference evidence="1" key="1">
    <citation type="journal article" date="2019" name="Viruses">
        <title>Detection and Characterization of Invertebrate Iridoviruses Found in Reptiles and Prey Insects in Europe over the Past Two Decades.</title>
        <authorList>
            <person name="Papp T."/>
            <person name="Marschang R.E."/>
        </authorList>
    </citation>
    <scope>NUCLEOTIDE SEQUENCE</scope>
    <source>
        <strain evidence="1">Liz-CrIV</strain>
    </source>
</reference>
<dbReference type="EMBL" id="MN081869">
    <property type="protein sequence ID" value="QEA08281.1"/>
    <property type="molecule type" value="Genomic_DNA"/>
</dbReference>
<accession>A0A5B8RI93</accession>
<name>A0A5B8RI93_9VIRU</name>
<sequence>MLIKFLIIPINGKKTSLQYSKSGFDEETYDFVEISNKIIHWKPSSLSYSRKELTKLTKKDIISLLNINIINTTKCKFDLIESFLQQQKLYCYESLDEENLDEKNILI</sequence>
<protein>
    <submittedName>
        <fullName evidence="1">Uncharacterized protein</fullName>
    </submittedName>
</protein>
<organism evidence="1">
    <name type="scientific">Iridovirus Liz-CrIV</name>
    <dbReference type="NCBI Taxonomy" id="2594309"/>
    <lineage>
        <taxon>Viruses</taxon>
        <taxon>Varidnaviria</taxon>
        <taxon>Bamfordvirae</taxon>
        <taxon>Nucleocytoviricota</taxon>
        <taxon>Megaviricetes</taxon>
        <taxon>Pimascovirales</taxon>
        <taxon>Pimascovirales incertae sedis</taxon>
        <taxon>Iridoviridae</taxon>
    </lineage>
</organism>
<proteinExistence type="predicted"/>
<evidence type="ECO:0000313" key="1">
    <source>
        <dbReference type="EMBL" id="QEA08281.1"/>
    </source>
</evidence>